<accession>A0A5K3FWN0</accession>
<protein>
    <submittedName>
        <fullName evidence="1">Uncharacterized protein</fullName>
    </submittedName>
</protein>
<dbReference type="WBParaSite" id="MCU_010704-RA">
    <property type="protein sequence ID" value="MCU_010704-RA"/>
    <property type="gene ID" value="MCU_010704"/>
</dbReference>
<proteinExistence type="predicted"/>
<dbReference type="AlphaFoldDB" id="A0A5K3FWN0"/>
<organism evidence="1">
    <name type="scientific">Mesocestoides corti</name>
    <name type="common">Flatworm</name>
    <dbReference type="NCBI Taxonomy" id="53468"/>
    <lineage>
        <taxon>Eukaryota</taxon>
        <taxon>Metazoa</taxon>
        <taxon>Spiralia</taxon>
        <taxon>Lophotrochozoa</taxon>
        <taxon>Platyhelminthes</taxon>
        <taxon>Cestoda</taxon>
        <taxon>Eucestoda</taxon>
        <taxon>Cyclophyllidea</taxon>
        <taxon>Mesocestoididae</taxon>
        <taxon>Mesocestoides</taxon>
    </lineage>
</organism>
<sequence length="50" mass="5525">CLFTSLNSVTLASGSRSPFSQPVARRADPLLPPHSCGYLSRIILIPRSRW</sequence>
<name>A0A5K3FWN0_MESCO</name>
<evidence type="ECO:0000313" key="1">
    <source>
        <dbReference type="WBParaSite" id="MCU_010704-RA"/>
    </source>
</evidence>
<reference evidence="1" key="1">
    <citation type="submission" date="2019-11" db="UniProtKB">
        <authorList>
            <consortium name="WormBaseParasite"/>
        </authorList>
    </citation>
    <scope>IDENTIFICATION</scope>
</reference>